<proteinExistence type="predicted"/>
<comment type="caution">
    <text evidence="2">The sequence shown here is derived from an EMBL/GenBank/DDBJ whole genome shotgun (WGS) entry which is preliminary data.</text>
</comment>
<feature type="transmembrane region" description="Helical" evidence="1">
    <location>
        <begin position="40"/>
        <end position="59"/>
    </location>
</feature>
<keyword evidence="1" id="KW-0812">Transmembrane</keyword>
<sequence>MSSTETPDVPNLTHELEQAQERLKWETFQQQLEKRRKVDLLIRIPALFIFIVLMFAVAAERPEVNRFWGTVVAVVALVIALVNQMWPQPRMASAKPYDGPIGRKPPPF</sequence>
<keyword evidence="1" id="KW-1133">Transmembrane helix</keyword>
<evidence type="ECO:0000313" key="3">
    <source>
        <dbReference type="Proteomes" id="UP000177958"/>
    </source>
</evidence>
<protein>
    <submittedName>
        <fullName evidence="2">Uncharacterized protein</fullName>
    </submittedName>
</protein>
<accession>A0A1F6D9Y4</accession>
<keyword evidence="1" id="KW-0472">Membrane</keyword>
<name>A0A1F6D9Y4_9BACT</name>
<dbReference type="EMBL" id="MFKX01000006">
    <property type="protein sequence ID" value="OGG58127.1"/>
    <property type="molecule type" value="Genomic_DNA"/>
</dbReference>
<dbReference type="Proteomes" id="UP000177958">
    <property type="component" value="Unassembled WGS sequence"/>
</dbReference>
<dbReference type="AlphaFoldDB" id="A0A1F6D9Y4"/>
<gene>
    <name evidence="2" type="ORF">A2853_01265</name>
</gene>
<evidence type="ECO:0000256" key="1">
    <source>
        <dbReference type="SAM" id="Phobius"/>
    </source>
</evidence>
<feature type="transmembrane region" description="Helical" evidence="1">
    <location>
        <begin position="65"/>
        <end position="86"/>
    </location>
</feature>
<reference evidence="2 3" key="1">
    <citation type="journal article" date="2016" name="Nat. Commun.">
        <title>Thousands of microbial genomes shed light on interconnected biogeochemical processes in an aquifer system.</title>
        <authorList>
            <person name="Anantharaman K."/>
            <person name="Brown C.T."/>
            <person name="Hug L.A."/>
            <person name="Sharon I."/>
            <person name="Castelle C.J."/>
            <person name="Probst A.J."/>
            <person name="Thomas B.C."/>
            <person name="Singh A."/>
            <person name="Wilkins M.J."/>
            <person name="Karaoz U."/>
            <person name="Brodie E.L."/>
            <person name="Williams K.H."/>
            <person name="Hubbard S.S."/>
            <person name="Banfield J.F."/>
        </authorList>
    </citation>
    <scope>NUCLEOTIDE SEQUENCE [LARGE SCALE GENOMIC DNA]</scope>
</reference>
<organism evidence="2 3">
    <name type="scientific">Candidatus Kaiserbacteria bacterium RIFCSPHIGHO2_01_FULL_55_17</name>
    <dbReference type="NCBI Taxonomy" id="1798484"/>
    <lineage>
        <taxon>Bacteria</taxon>
        <taxon>Candidatus Kaiseribacteriota</taxon>
    </lineage>
</organism>
<evidence type="ECO:0000313" key="2">
    <source>
        <dbReference type="EMBL" id="OGG58127.1"/>
    </source>
</evidence>